<name>A0ABV8S8S7_9BACL</name>
<dbReference type="Gene3D" id="3.30.470.20">
    <property type="entry name" value="ATP-grasp fold, B domain"/>
    <property type="match status" value="2"/>
</dbReference>
<dbReference type="EMBL" id="JBHSED010000010">
    <property type="protein sequence ID" value="MFC4303222.1"/>
    <property type="molecule type" value="Genomic_DNA"/>
</dbReference>
<keyword evidence="2" id="KW-0547">Nucleotide-binding</keyword>
<dbReference type="Proteomes" id="UP001595755">
    <property type="component" value="Unassembled WGS sequence"/>
</dbReference>
<reference evidence="5" key="1">
    <citation type="journal article" date="2019" name="Int. J. Syst. Evol. Microbiol.">
        <title>The Global Catalogue of Microorganisms (GCM) 10K type strain sequencing project: providing services to taxonomists for standard genome sequencing and annotation.</title>
        <authorList>
            <consortium name="The Broad Institute Genomics Platform"/>
            <consortium name="The Broad Institute Genome Sequencing Center for Infectious Disease"/>
            <person name="Wu L."/>
            <person name="Ma J."/>
        </authorList>
    </citation>
    <scope>NUCLEOTIDE SEQUENCE [LARGE SCALE GENOMIC DNA]</scope>
    <source>
        <strain evidence="5">CGMCC 4.1641</strain>
    </source>
</reference>
<dbReference type="InterPro" id="IPR011095">
    <property type="entry name" value="Dala_Dala_lig_C"/>
</dbReference>
<evidence type="ECO:0000256" key="1">
    <source>
        <dbReference type="ARBA" id="ARBA00022598"/>
    </source>
</evidence>
<dbReference type="SUPFAM" id="SSF56059">
    <property type="entry name" value="Glutathione synthetase ATP-binding domain-like"/>
    <property type="match status" value="1"/>
</dbReference>
<dbReference type="PANTHER" id="PTHR21621">
    <property type="entry name" value="RIBOSOMAL PROTEIN S6 MODIFICATION PROTEIN"/>
    <property type="match status" value="1"/>
</dbReference>
<organism evidence="4 5">
    <name type="scientific">Cohnella boryungensis</name>
    <dbReference type="NCBI Taxonomy" id="768479"/>
    <lineage>
        <taxon>Bacteria</taxon>
        <taxon>Bacillati</taxon>
        <taxon>Bacillota</taxon>
        <taxon>Bacilli</taxon>
        <taxon>Bacillales</taxon>
        <taxon>Paenibacillaceae</taxon>
        <taxon>Cohnella</taxon>
    </lineage>
</organism>
<dbReference type="PROSITE" id="PS50975">
    <property type="entry name" value="ATP_GRASP"/>
    <property type="match status" value="1"/>
</dbReference>
<accession>A0ABV8S8S7</accession>
<keyword evidence="2" id="KW-0067">ATP-binding</keyword>
<dbReference type="Pfam" id="PF07478">
    <property type="entry name" value="Dala_Dala_lig_C"/>
    <property type="match status" value="1"/>
</dbReference>
<feature type="domain" description="ATP-grasp" evidence="3">
    <location>
        <begin position="72"/>
        <end position="331"/>
    </location>
</feature>
<dbReference type="InterPro" id="IPR011761">
    <property type="entry name" value="ATP-grasp"/>
</dbReference>
<dbReference type="PANTHER" id="PTHR21621:SF0">
    <property type="entry name" value="BETA-CITRYLGLUTAMATE SYNTHASE B-RELATED"/>
    <property type="match status" value="1"/>
</dbReference>
<keyword evidence="5" id="KW-1185">Reference proteome</keyword>
<gene>
    <name evidence="4" type="ORF">ACFO1S_07130</name>
</gene>
<evidence type="ECO:0000259" key="3">
    <source>
        <dbReference type="PROSITE" id="PS50975"/>
    </source>
</evidence>
<dbReference type="RefSeq" id="WP_378126509.1">
    <property type="nucleotide sequence ID" value="NZ_JBHSED010000010.1"/>
</dbReference>
<evidence type="ECO:0000313" key="5">
    <source>
        <dbReference type="Proteomes" id="UP001595755"/>
    </source>
</evidence>
<keyword evidence="1" id="KW-0436">Ligase</keyword>
<comment type="caution">
    <text evidence="4">The sequence shown here is derived from an EMBL/GenBank/DDBJ whole genome shotgun (WGS) entry which is preliminary data.</text>
</comment>
<protein>
    <recommendedName>
        <fullName evidence="3">ATP-grasp domain-containing protein</fullName>
    </recommendedName>
</protein>
<proteinExistence type="predicted"/>
<sequence>MNRSQSRDAQTQNRLILKKAEEMGITGKPLIEGCEDFLELTYKGKSIIINRTRSHRMPLMAGLLAKNKEASNLLLRRKGLPIPEYIVLSEPGEEAVRFLEAYRLVTVKPLDTSRSVGVTLRIRGEDELAEAIRTARRFSKQVMVQKYVEGTDYRILVIDGKAAGALEYRPAAVEGDGESTVEQLIARLNDNQMRRNGAGEAGSFQPIDIRSGSLLRHLEESGRSLEEILKKGERAELYASGNMLAEDISEIALDRSGDLHPESAQMAVDAAGALQLDVAGVDIRCRDIRLPLTEENGGILEVNALPDMVDQHLLYEGASTDVFELYLRYLFEE</sequence>
<evidence type="ECO:0000256" key="2">
    <source>
        <dbReference type="PROSITE-ProRule" id="PRU00409"/>
    </source>
</evidence>
<evidence type="ECO:0000313" key="4">
    <source>
        <dbReference type="EMBL" id="MFC4303222.1"/>
    </source>
</evidence>